<reference evidence="2 3" key="1">
    <citation type="journal article" date="2015" name="Nature">
        <title>rRNA introns, odd ribosomes, and small enigmatic genomes across a large radiation of phyla.</title>
        <authorList>
            <person name="Brown C.T."/>
            <person name="Hug L.A."/>
            <person name="Thomas B.C."/>
            <person name="Sharon I."/>
            <person name="Castelle C.J."/>
            <person name="Singh A."/>
            <person name="Wilkins M.J."/>
            <person name="Williams K.H."/>
            <person name="Banfield J.F."/>
        </authorList>
    </citation>
    <scope>NUCLEOTIDE SEQUENCE [LARGE SCALE GENOMIC DNA]</scope>
</reference>
<accession>A0A0F9ZBW0</accession>
<keyword evidence="1" id="KW-1133">Transmembrane helix</keyword>
<evidence type="ECO:0000256" key="1">
    <source>
        <dbReference type="SAM" id="Phobius"/>
    </source>
</evidence>
<protein>
    <submittedName>
        <fullName evidence="2">Uncharacterized protein</fullName>
    </submittedName>
</protein>
<feature type="transmembrane region" description="Helical" evidence="1">
    <location>
        <begin position="124"/>
        <end position="141"/>
    </location>
</feature>
<keyword evidence="1" id="KW-0472">Membrane</keyword>
<keyword evidence="1" id="KW-0812">Transmembrane</keyword>
<dbReference type="EMBL" id="LBOK01000022">
    <property type="protein sequence ID" value="KKP36256.1"/>
    <property type="molecule type" value="Genomic_DNA"/>
</dbReference>
<evidence type="ECO:0000313" key="2">
    <source>
        <dbReference type="EMBL" id="KKP36256.1"/>
    </source>
</evidence>
<feature type="transmembrane region" description="Helical" evidence="1">
    <location>
        <begin position="21"/>
        <end position="43"/>
    </location>
</feature>
<sequence length="196" mass="22423">MITINKLFKDSWEIYKKQFKSLVLITILTFLPIAIFQTLAGLYQDNFKAENFSAIEFGLIALTVLAIFITWIGKGALIKNINDNKGIVKSLNYGWHNLASIVWVDILTSIIIIIGFILFIIPGILFSIWYAFALMVLILENKKGMQALKQSRELTRGKWQGIFVRIIILNGIIYTIYVCLYLCNIQKLERRGGAKK</sequence>
<gene>
    <name evidence="2" type="ORF">UR23_C0022G0006</name>
</gene>
<feature type="transmembrane region" description="Helical" evidence="1">
    <location>
        <begin position="98"/>
        <end position="118"/>
    </location>
</feature>
<proteinExistence type="predicted"/>
<feature type="transmembrane region" description="Helical" evidence="1">
    <location>
        <begin position="162"/>
        <end position="183"/>
    </location>
</feature>
<dbReference type="Proteomes" id="UP000034349">
    <property type="component" value="Unassembled WGS sequence"/>
</dbReference>
<feature type="transmembrane region" description="Helical" evidence="1">
    <location>
        <begin position="55"/>
        <end position="77"/>
    </location>
</feature>
<dbReference type="AlphaFoldDB" id="A0A0F9ZBW0"/>
<organism evidence="2 3">
    <name type="scientific">Candidatus Roizmanbacteria bacterium GW2011_GWA2_32_13</name>
    <dbReference type="NCBI Taxonomy" id="1618475"/>
    <lineage>
        <taxon>Bacteria</taxon>
        <taxon>Candidatus Roizmaniibacteriota</taxon>
    </lineage>
</organism>
<evidence type="ECO:0000313" key="3">
    <source>
        <dbReference type="Proteomes" id="UP000034349"/>
    </source>
</evidence>
<name>A0A0F9ZBW0_9BACT</name>
<comment type="caution">
    <text evidence="2">The sequence shown here is derived from an EMBL/GenBank/DDBJ whole genome shotgun (WGS) entry which is preliminary data.</text>
</comment>